<sequence>MLEWLLQESGVVQDWIVSLGIIAGLIFAFVRSRAIDKQAKHAGEQAHLNRRAHATELFNKAVEQLYHEHLAIRLGAVYTLMGIVENYPDLDFKTVEIFQARIREDSSENVTPDIQEMINYIIQNDDVDESGDADHG</sequence>
<keyword evidence="1" id="KW-1133">Transmembrane helix</keyword>
<reference evidence="2 3" key="1">
    <citation type="submission" date="2019-09" db="EMBL/GenBank/DDBJ databases">
        <title>NBRP : Genome information of microbial organism related human and environment.</title>
        <authorList>
            <person name="Hattori M."/>
            <person name="Oshima K."/>
            <person name="Inaba H."/>
            <person name="Suda W."/>
            <person name="Sakamoto M."/>
            <person name="Iino T."/>
            <person name="Kitahara M."/>
            <person name="Oshida Y."/>
            <person name="Iida T."/>
            <person name="Kudo T."/>
            <person name="Itoh T."/>
            <person name="Ohkuma M."/>
        </authorList>
    </citation>
    <scope>NUCLEOTIDE SEQUENCE [LARGE SCALE GENOMIC DNA]</scope>
    <source>
        <strain evidence="2 3">Q-1</strain>
    </source>
</reference>
<dbReference type="EMBL" id="BKCN01000002">
    <property type="protein sequence ID" value="GER03056.1"/>
    <property type="molecule type" value="Genomic_DNA"/>
</dbReference>
<protein>
    <submittedName>
        <fullName evidence="2">Uncharacterized protein</fullName>
    </submittedName>
</protein>
<evidence type="ECO:0000313" key="2">
    <source>
        <dbReference type="EMBL" id="GER03056.1"/>
    </source>
</evidence>
<accession>A0A5A7N7S7</accession>
<keyword evidence="3" id="KW-1185">Reference proteome</keyword>
<dbReference type="AlphaFoldDB" id="A0A5A7N7S7"/>
<comment type="caution">
    <text evidence="2">The sequence shown here is derived from an EMBL/GenBank/DDBJ whole genome shotgun (WGS) entry which is preliminary data.</text>
</comment>
<keyword evidence="1" id="KW-0812">Transmembrane</keyword>
<feature type="transmembrane region" description="Helical" evidence="1">
    <location>
        <begin position="12"/>
        <end position="30"/>
    </location>
</feature>
<name>A0A5A7N7S7_9PROT</name>
<gene>
    <name evidence="2" type="ORF">JCM17846_07380</name>
</gene>
<dbReference type="Proteomes" id="UP000324996">
    <property type="component" value="Unassembled WGS sequence"/>
</dbReference>
<keyword evidence="1" id="KW-0472">Membrane</keyword>
<proteinExistence type="predicted"/>
<organism evidence="2 3">
    <name type="scientific">Iodidimonas nitroreducens</name>
    <dbReference type="NCBI Taxonomy" id="1236968"/>
    <lineage>
        <taxon>Bacteria</taxon>
        <taxon>Pseudomonadati</taxon>
        <taxon>Pseudomonadota</taxon>
        <taxon>Alphaproteobacteria</taxon>
        <taxon>Iodidimonadales</taxon>
        <taxon>Iodidimonadaceae</taxon>
        <taxon>Iodidimonas</taxon>
    </lineage>
</organism>
<evidence type="ECO:0000313" key="3">
    <source>
        <dbReference type="Proteomes" id="UP000324996"/>
    </source>
</evidence>
<dbReference type="RefSeq" id="WP_042084415.1">
    <property type="nucleotide sequence ID" value="NZ_BKCN01000002.1"/>
</dbReference>
<evidence type="ECO:0000256" key="1">
    <source>
        <dbReference type="SAM" id="Phobius"/>
    </source>
</evidence>